<dbReference type="Proteomes" id="UP000006882">
    <property type="component" value="Chromosome G6"/>
</dbReference>
<accession>A0A251NSA0</accession>
<dbReference type="EMBL" id="CM007656">
    <property type="protein sequence ID" value="ONI01580.1"/>
    <property type="molecule type" value="Genomic_DNA"/>
</dbReference>
<keyword evidence="2" id="KW-1185">Reference proteome</keyword>
<organism evidence="1 2">
    <name type="scientific">Prunus persica</name>
    <name type="common">Peach</name>
    <name type="synonym">Amygdalus persica</name>
    <dbReference type="NCBI Taxonomy" id="3760"/>
    <lineage>
        <taxon>Eukaryota</taxon>
        <taxon>Viridiplantae</taxon>
        <taxon>Streptophyta</taxon>
        <taxon>Embryophyta</taxon>
        <taxon>Tracheophyta</taxon>
        <taxon>Spermatophyta</taxon>
        <taxon>Magnoliopsida</taxon>
        <taxon>eudicotyledons</taxon>
        <taxon>Gunneridae</taxon>
        <taxon>Pentapetalae</taxon>
        <taxon>rosids</taxon>
        <taxon>fabids</taxon>
        <taxon>Rosales</taxon>
        <taxon>Rosaceae</taxon>
        <taxon>Amygdaloideae</taxon>
        <taxon>Amygdaleae</taxon>
        <taxon>Prunus</taxon>
    </lineage>
</organism>
<evidence type="ECO:0000313" key="1">
    <source>
        <dbReference type="EMBL" id="ONI01580.1"/>
    </source>
</evidence>
<protein>
    <submittedName>
        <fullName evidence="1">Uncharacterized protein</fullName>
    </submittedName>
</protein>
<sequence>MSCSNLMLKSLRLTIFHASMLVPSLVRLPRSGAASSPHLSRCLHRSKDEDRSRQPVYLLGKRVIPTDVLEAKSRIGPTSLTPLDTRRVALRQAKGLFAQVKGSLKLEKKNDVFTNLLLMEQKHLEACHKSVQKEKNQRLPVCRG</sequence>
<proteinExistence type="predicted"/>
<dbReference type="Gramene" id="ONI01580">
    <property type="protein sequence ID" value="ONI01580"/>
    <property type="gene ID" value="PRUPE_6G147500"/>
</dbReference>
<gene>
    <name evidence="1" type="ORF">PRUPE_6G147500</name>
</gene>
<name>A0A251NSA0_PRUPE</name>
<evidence type="ECO:0000313" key="2">
    <source>
        <dbReference type="Proteomes" id="UP000006882"/>
    </source>
</evidence>
<dbReference type="AlphaFoldDB" id="A0A251NSA0"/>
<reference evidence="1 2" key="1">
    <citation type="journal article" date="2013" name="Nat. Genet.">
        <title>The high-quality draft genome of peach (Prunus persica) identifies unique patterns of genetic diversity, domestication and genome evolution.</title>
        <authorList>
            <consortium name="International Peach Genome Initiative"/>
            <person name="Verde I."/>
            <person name="Abbott A.G."/>
            <person name="Scalabrin S."/>
            <person name="Jung S."/>
            <person name="Shu S."/>
            <person name="Marroni F."/>
            <person name="Zhebentyayeva T."/>
            <person name="Dettori M.T."/>
            <person name="Grimwood J."/>
            <person name="Cattonaro F."/>
            <person name="Zuccolo A."/>
            <person name="Rossini L."/>
            <person name="Jenkins J."/>
            <person name="Vendramin E."/>
            <person name="Meisel L.A."/>
            <person name="Decroocq V."/>
            <person name="Sosinski B."/>
            <person name="Prochnik S."/>
            <person name="Mitros T."/>
            <person name="Policriti A."/>
            <person name="Cipriani G."/>
            <person name="Dondini L."/>
            <person name="Ficklin S."/>
            <person name="Goodstein D.M."/>
            <person name="Xuan P."/>
            <person name="Del Fabbro C."/>
            <person name="Aramini V."/>
            <person name="Copetti D."/>
            <person name="Gonzalez S."/>
            <person name="Horner D.S."/>
            <person name="Falchi R."/>
            <person name="Lucas S."/>
            <person name="Mica E."/>
            <person name="Maldonado J."/>
            <person name="Lazzari B."/>
            <person name="Bielenberg D."/>
            <person name="Pirona R."/>
            <person name="Miculan M."/>
            <person name="Barakat A."/>
            <person name="Testolin R."/>
            <person name="Stella A."/>
            <person name="Tartarini S."/>
            <person name="Tonutti P."/>
            <person name="Arus P."/>
            <person name="Orellana A."/>
            <person name="Wells C."/>
            <person name="Main D."/>
            <person name="Vizzotto G."/>
            <person name="Silva H."/>
            <person name="Salamini F."/>
            <person name="Schmutz J."/>
            <person name="Morgante M."/>
            <person name="Rokhsar D.S."/>
        </authorList>
    </citation>
    <scope>NUCLEOTIDE SEQUENCE [LARGE SCALE GENOMIC DNA]</scope>
    <source>
        <strain evidence="2">cv. Nemared</strain>
    </source>
</reference>